<dbReference type="EMBL" id="UINC01203941">
    <property type="protein sequence ID" value="SVE24431.1"/>
    <property type="molecule type" value="Genomic_DNA"/>
</dbReference>
<dbReference type="SUPFAM" id="SSF89550">
    <property type="entry name" value="PHP domain-like"/>
    <property type="match status" value="1"/>
</dbReference>
<feature type="domain" description="PHP" evidence="1">
    <location>
        <begin position="1"/>
        <end position="42"/>
    </location>
</feature>
<feature type="non-terminal residue" evidence="2">
    <location>
        <position position="51"/>
    </location>
</feature>
<reference evidence="2" key="1">
    <citation type="submission" date="2018-05" db="EMBL/GenBank/DDBJ databases">
        <authorList>
            <person name="Lanie J.A."/>
            <person name="Ng W.-L."/>
            <person name="Kazmierczak K.M."/>
            <person name="Andrzejewski T.M."/>
            <person name="Davidsen T.M."/>
            <person name="Wayne K.J."/>
            <person name="Tettelin H."/>
            <person name="Glass J.I."/>
            <person name="Rusch D."/>
            <person name="Podicherti R."/>
            <person name="Tsui H.-C.T."/>
            <person name="Winkler M.E."/>
        </authorList>
    </citation>
    <scope>NUCLEOTIDE SEQUENCE</scope>
</reference>
<evidence type="ECO:0000313" key="2">
    <source>
        <dbReference type="EMBL" id="SVE24431.1"/>
    </source>
</evidence>
<proteinExistence type="predicted"/>
<dbReference type="InterPro" id="IPR004013">
    <property type="entry name" value="PHP_dom"/>
</dbReference>
<dbReference type="Gene3D" id="3.20.20.140">
    <property type="entry name" value="Metal-dependent hydrolases"/>
    <property type="match status" value="1"/>
</dbReference>
<dbReference type="CDD" id="cd07432">
    <property type="entry name" value="PHP_HisPPase"/>
    <property type="match status" value="1"/>
</dbReference>
<dbReference type="GO" id="GO:0003824">
    <property type="term" value="F:catalytic activity"/>
    <property type="evidence" value="ECO:0007669"/>
    <property type="project" value="InterPro"/>
</dbReference>
<accession>A0A383BX34</accession>
<evidence type="ECO:0000259" key="1">
    <source>
        <dbReference type="Pfam" id="PF02811"/>
    </source>
</evidence>
<name>A0A383BX34_9ZZZZ</name>
<dbReference type="AlphaFoldDB" id="A0A383BX34"/>
<dbReference type="Pfam" id="PF02811">
    <property type="entry name" value="PHP"/>
    <property type="match status" value="1"/>
</dbReference>
<protein>
    <recommendedName>
        <fullName evidence="1">PHP domain-containing protein</fullName>
    </recommendedName>
</protein>
<dbReference type="InterPro" id="IPR016195">
    <property type="entry name" value="Pol/histidinol_Pase-like"/>
</dbReference>
<sequence>MHTHFSKDCTTSPERLVARCLKVGFGCIAVTDHNTIRGGVEVAKIAPFKVI</sequence>
<organism evidence="2">
    <name type="scientific">marine metagenome</name>
    <dbReference type="NCBI Taxonomy" id="408172"/>
    <lineage>
        <taxon>unclassified sequences</taxon>
        <taxon>metagenomes</taxon>
        <taxon>ecological metagenomes</taxon>
    </lineage>
</organism>
<gene>
    <name evidence="2" type="ORF">METZ01_LOCUS477285</name>
</gene>